<protein>
    <recommendedName>
        <fullName evidence="3">Calcineurin-like phosphoesterase domain-containing protein</fullName>
    </recommendedName>
</protein>
<keyword evidence="5" id="KW-1185">Reference proteome</keyword>
<keyword evidence="1" id="KW-0732">Signal</keyword>
<proteinExistence type="predicted"/>
<dbReference type="InterPro" id="IPR051558">
    <property type="entry name" value="Metallophosphoesterase_PAP"/>
</dbReference>
<dbReference type="PANTHER" id="PTHR10161">
    <property type="entry name" value="TARTRATE-RESISTANT ACID PHOSPHATASE TYPE 5"/>
    <property type="match status" value="1"/>
</dbReference>
<dbReference type="Pfam" id="PF00149">
    <property type="entry name" value="Metallophos"/>
    <property type="match status" value="1"/>
</dbReference>
<accession>A0AAD5DAZ4</accession>
<evidence type="ECO:0000259" key="3">
    <source>
        <dbReference type="Pfam" id="PF00149"/>
    </source>
</evidence>
<dbReference type="Proteomes" id="UP001206925">
    <property type="component" value="Unassembled WGS sequence"/>
</dbReference>
<dbReference type="Gene3D" id="3.60.21.10">
    <property type="match status" value="2"/>
</dbReference>
<gene>
    <name evidence="4" type="ORF">M8C21_014498</name>
</gene>
<organism evidence="4 5">
    <name type="scientific">Ambrosia artemisiifolia</name>
    <name type="common">Common ragweed</name>
    <dbReference type="NCBI Taxonomy" id="4212"/>
    <lineage>
        <taxon>Eukaryota</taxon>
        <taxon>Viridiplantae</taxon>
        <taxon>Streptophyta</taxon>
        <taxon>Embryophyta</taxon>
        <taxon>Tracheophyta</taxon>
        <taxon>Spermatophyta</taxon>
        <taxon>Magnoliopsida</taxon>
        <taxon>eudicotyledons</taxon>
        <taxon>Gunneridae</taxon>
        <taxon>Pentapetalae</taxon>
        <taxon>asterids</taxon>
        <taxon>campanulids</taxon>
        <taxon>Asterales</taxon>
        <taxon>Asteraceae</taxon>
        <taxon>Asteroideae</taxon>
        <taxon>Heliantheae alliance</taxon>
        <taxon>Heliantheae</taxon>
        <taxon>Ambrosia</taxon>
    </lineage>
</organism>
<sequence length="221" mass="24872">MAMNNKFYATILLVVYAAVAIVNVAAELQRFEHLPTKPDGSLDILVIGDWGRRGLYNQSHVAFQMGKVGEKIDADFIISTGDNFYEDGLIDEEDPLFAESFTQVYTATSLQKQWYSVLGNHDYRGNVLAQLSPTLTHKDSKWLCLRSFIELDVALEESSATWKIVIGHHTIFSAGSHGNTQELVDQLLPILEAKNVDLYINGHDHCLQHISSQNRPRKKNL</sequence>
<dbReference type="AlphaFoldDB" id="A0AAD5DAZ4"/>
<dbReference type="GO" id="GO:0016787">
    <property type="term" value="F:hydrolase activity"/>
    <property type="evidence" value="ECO:0007669"/>
    <property type="project" value="UniProtKB-KW"/>
</dbReference>
<evidence type="ECO:0000256" key="2">
    <source>
        <dbReference type="ARBA" id="ARBA00022801"/>
    </source>
</evidence>
<feature type="domain" description="Calcineurin-like phosphoesterase" evidence="3">
    <location>
        <begin position="44"/>
        <end position="206"/>
    </location>
</feature>
<keyword evidence="2" id="KW-0378">Hydrolase</keyword>
<dbReference type="InterPro" id="IPR004843">
    <property type="entry name" value="Calcineurin-like_PHP"/>
</dbReference>
<reference evidence="4" key="1">
    <citation type="submission" date="2022-06" db="EMBL/GenBank/DDBJ databases">
        <title>Uncovering the hologenomic basis of an extraordinary plant invasion.</title>
        <authorList>
            <person name="Bieker V.C."/>
            <person name="Martin M.D."/>
            <person name="Gilbert T."/>
            <person name="Hodgins K."/>
            <person name="Battlay P."/>
            <person name="Petersen B."/>
            <person name="Wilson J."/>
        </authorList>
    </citation>
    <scope>NUCLEOTIDE SEQUENCE</scope>
    <source>
        <strain evidence="4">AA19_3_7</strain>
        <tissue evidence="4">Leaf</tissue>
    </source>
</reference>
<evidence type="ECO:0000313" key="5">
    <source>
        <dbReference type="Proteomes" id="UP001206925"/>
    </source>
</evidence>
<evidence type="ECO:0000313" key="4">
    <source>
        <dbReference type="EMBL" id="KAI7756509.1"/>
    </source>
</evidence>
<dbReference type="InterPro" id="IPR029052">
    <property type="entry name" value="Metallo-depent_PP-like"/>
</dbReference>
<dbReference type="PANTHER" id="PTHR10161:SF48">
    <property type="entry name" value="PURPLE ACID PHOSPHATASE"/>
    <property type="match status" value="1"/>
</dbReference>
<evidence type="ECO:0000256" key="1">
    <source>
        <dbReference type="ARBA" id="ARBA00022729"/>
    </source>
</evidence>
<comment type="caution">
    <text evidence="4">The sequence shown here is derived from an EMBL/GenBank/DDBJ whole genome shotgun (WGS) entry which is preliminary data.</text>
</comment>
<dbReference type="EMBL" id="JAMZMK010000360">
    <property type="protein sequence ID" value="KAI7756509.1"/>
    <property type="molecule type" value="Genomic_DNA"/>
</dbReference>
<dbReference type="SUPFAM" id="SSF56300">
    <property type="entry name" value="Metallo-dependent phosphatases"/>
    <property type="match status" value="1"/>
</dbReference>
<name>A0AAD5DAZ4_AMBAR</name>